<dbReference type="EMBL" id="BSDZ01000080">
    <property type="protein sequence ID" value="GLI69146.1"/>
    <property type="molecule type" value="Genomic_DNA"/>
</dbReference>
<protein>
    <submittedName>
        <fullName evidence="1">Uncharacterized protein</fullName>
    </submittedName>
</protein>
<comment type="caution">
    <text evidence="1">The sequence shown here is derived from an EMBL/GenBank/DDBJ whole genome shotgun (WGS) entry which is preliminary data.</text>
</comment>
<gene>
    <name evidence="1" type="ORF">VaNZ11_013703</name>
</gene>
<keyword evidence="2" id="KW-1185">Reference proteome</keyword>
<name>A0ABQ5SHP4_9CHLO</name>
<sequence>MEASARVAKLMLVRRNSRKDLTSLGTLFSQWSTARSASDPMRRMTMGGAPPPVEAPEPAIDACMDAFCAVQLTSPKQDSLLISSPRGSLKNLTSLLLSPATSLKDGVALLSPRGSLTNLDVIPRTLFGASGDNEEAPALESTGTLTMAMPGAGGLQVC</sequence>
<evidence type="ECO:0000313" key="1">
    <source>
        <dbReference type="EMBL" id="GLI69146.1"/>
    </source>
</evidence>
<dbReference type="Proteomes" id="UP001165090">
    <property type="component" value="Unassembled WGS sequence"/>
</dbReference>
<accession>A0ABQ5SHP4</accession>
<organism evidence="1 2">
    <name type="scientific">Volvox africanus</name>
    <dbReference type="NCBI Taxonomy" id="51714"/>
    <lineage>
        <taxon>Eukaryota</taxon>
        <taxon>Viridiplantae</taxon>
        <taxon>Chlorophyta</taxon>
        <taxon>core chlorophytes</taxon>
        <taxon>Chlorophyceae</taxon>
        <taxon>CS clade</taxon>
        <taxon>Chlamydomonadales</taxon>
        <taxon>Volvocaceae</taxon>
        <taxon>Volvox</taxon>
    </lineage>
</organism>
<evidence type="ECO:0000313" key="2">
    <source>
        <dbReference type="Proteomes" id="UP001165090"/>
    </source>
</evidence>
<proteinExistence type="predicted"/>
<reference evidence="1 2" key="1">
    <citation type="journal article" date="2023" name="IScience">
        <title>Expanded male sex-determining region conserved during the evolution of homothallism in the green alga Volvox.</title>
        <authorList>
            <person name="Yamamoto K."/>
            <person name="Matsuzaki R."/>
            <person name="Mahakham W."/>
            <person name="Heman W."/>
            <person name="Sekimoto H."/>
            <person name="Kawachi M."/>
            <person name="Minakuchi Y."/>
            <person name="Toyoda A."/>
            <person name="Nozaki H."/>
        </authorList>
    </citation>
    <scope>NUCLEOTIDE SEQUENCE [LARGE SCALE GENOMIC DNA]</scope>
    <source>
        <strain evidence="1 2">NIES-4468</strain>
    </source>
</reference>